<keyword evidence="1" id="KW-0472">Membrane</keyword>
<feature type="transmembrane region" description="Helical" evidence="1">
    <location>
        <begin position="128"/>
        <end position="151"/>
    </location>
</feature>
<sequence>MSLFLHSIIGGWLLHLFSLLCFLLFCFSAFCFSTTLFVTRRSGFVVGLWSLCLAGSFRNASRWPTTYLRPVLVSEGRALGLGLACFFTLIPLPRLAILYSLLVDARSWFLKDWPAVSLRTHSRFGHDLLAWFFSPWFYCSLVAFYSSLFFFDVSLRGSRVIDGCAGGIS</sequence>
<keyword evidence="1" id="KW-0812">Transmembrane</keyword>
<gene>
    <name evidence="2" type="ORF">J3D65DRAFT_448922</name>
</gene>
<comment type="caution">
    <text evidence="2">The sequence shown here is derived from an EMBL/GenBank/DDBJ whole genome shotgun (WGS) entry which is preliminary data.</text>
</comment>
<proteinExistence type="predicted"/>
<name>A0ABR1LKU7_9PEZI</name>
<feature type="transmembrane region" description="Helical" evidence="1">
    <location>
        <begin position="81"/>
        <end position="102"/>
    </location>
</feature>
<organism evidence="2 3">
    <name type="scientific">Phyllosticta citribraziliensis</name>
    <dbReference type="NCBI Taxonomy" id="989973"/>
    <lineage>
        <taxon>Eukaryota</taxon>
        <taxon>Fungi</taxon>
        <taxon>Dikarya</taxon>
        <taxon>Ascomycota</taxon>
        <taxon>Pezizomycotina</taxon>
        <taxon>Dothideomycetes</taxon>
        <taxon>Dothideomycetes incertae sedis</taxon>
        <taxon>Botryosphaeriales</taxon>
        <taxon>Phyllostictaceae</taxon>
        <taxon>Phyllosticta</taxon>
    </lineage>
</organism>
<dbReference type="RefSeq" id="XP_066654035.1">
    <property type="nucleotide sequence ID" value="XM_066796325.1"/>
</dbReference>
<evidence type="ECO:0008006" key="4">
    <source>
        <dbReference type="Google" id="ProtNLM"/>
    </source>
</evidence>
<dbReference type="Proteomes" id="UP001360953">
    <property type="component" value="Unassembled WGS sequence"/>
</dbReference>
<evidence type="ECO:0000313" key="3">
    <source>
        <dbReference type="Proteomes" id="UP001360953"/>
    </source>
</evidence>
<keyword evidence="1" id="KW-1133">Transmembrane helix</keyword>
<accession>A0ABR1LKU7</accession>
<reference evidence="2 3" key="1">
    <citation type="submission" date="2024-04" db="EMBL/GenBank/DDBJ databases">
        <title>Phyllosticta paracitricarpa is synonymous to the EU quarantine fungus P. citricarpa based on phylogenomic analyses.</title>
        <authorList>
            <consortium name="Lawrence Berkeley National Laboratory"/>
            <person name="Van ingen-buijs V.A."/>
            <person name="Van westerhoven A.C."/>
            <person name="Haridas S."/>
            <person name="Skiadas P."/>
            <person name="Martin F."/>
            <person name="Groenewald J.Z."/>
            <person name="Crous P.W."/>
            <person name="Seidl M.F."/>
        </authorList>
    </citation>
    <scope>NUCLEOTIDE SEQUENCE [LARGE SCALE GENOMIC DNA]</scope>
    <source>
        <strain evidence="2 3">CPC 17464</strain>
    </source>
</reference>
<evidence type="ECO:0000256" key="1">
    <source>
        <dbReference type="SAM" id="Phobius"/>
    </source>
</evidence>
<evidence type="ECO:0000313" key="2">
    <source>
        <dbReference type="EMBL" id="KAK7535310.1"/>
    </source>
</evidence>
<protein>
    <recommendedName>
        <fullName evidence="4">Transmembrane protein</fullName>
    </recommendedName>
</protein>
<feature type="transmembrane region" description="Helical" evidence="1">
    <location>
        <begin position="12"/>
        <end position="37"/>
    </location>
</feature>
<dbReference type="EMBL" id="JBBPEH010000008">
    <property type="protein sequence ID" value="KAK7535310.1"/>
    <property type="molecule type" value="Genomic_DNA"/>
</dbReference>
<dbReference type="GeneID" id="92029231"/>
<keyword evidence="3" id="KW-1185">Reference proteome</keyword>